<keyword evidence="15" id="KW-1185">Reference proteome</keyword>
<evidence type="ECO:0000256" key="11">
    <source>
        <dbReference type="ARBA" id="ARBA00023136"/>
    </source>
</evidence>
<evidence type="ECO:0000256" key="2">
    <source>
        <dbReference type="ARBA" id="ARBA00004370"/>
    </source>
</evidence>
<evidence type="ECO:0000256" key="3">
    <source>
        <dbReference type="ARBA" id="ARBA00012438"/>
    </source>
</evidence>
<evidence type="ECO:0000256" key="4">
    <source>
        <dbReference type="ARBA" id="ARBA00022553"/>
    </source>
</evidence>
<keyword evidence="7" id="KW-0547">Nucleotide-binding</keyword>
<dbReference type="GO" id="GO:0016020">
    <property type="term" value="C:membrane"/>
    <property type="evidence" value="ECO:0007669"/>
    <property type="project" value="UniProtKB-SubCell"/>
</dbReference>
<dbReference type="EC" id="2.7.13.3" evidence="3"/>
<dbReference type="SMART" id="SM01079">
    <property type="entry name" value="CHASE"/>
    <property type="match status" value="1"/>
</dbReference>
<feature type="transmembrane region" description="Helical" evidence="12">
    <location>
        <begin position="314"/>
        <end position="333"/>
    </location>
</feature>
<evidence type="ECO:0000313" key="15">
    <source>
        <dbReference type="Proteomes" id="UP000466966"/>
    </source>
</evidence>
<organism evidence="14 15">
    <name type="scientific">Alteraurantiacibacter buctensis</name>
    <dbReference type="NCBI Taxonomy" id="1503981"/>
    <lineage>
        <taxon>Bacteria</taxon>
        <taxon>Pseudomonadati</taxon>
        <taxon>Pseudomonadota</taxon>
        <taxon>Alphaproteobacteria</taxon>
        <taxon>Sphingomonadales</taxon>
        <taxon>Erythrobacteraceae</taxon>
        <taxon>Alteraurantiacibacter</taxon>
    </lineage>
</organism>
<dbReference type="InterPro" id="IPR036890">
    <property type="entry name" value="HATPase_C_sf"/>
</dbReference>
<dbReference type="InterPro" id="IPR011102">
    <property type="entry name" value="Sig_transdc_His_kinase_HWE"/>
</dbReference>
<dbReference type="Pfam" id="PF07536">
    <property type="entry name" value="HWE_HK"/>
    <property type="match status" value="1"/>
</dbReference>
<keyword evidence="10 12" id="KW-1133">Transmembrane helix</keyword>
<evidence type="ECO:0000256" key="10">
    <source>
        <dbReference type="ARBA" id="ARBA00022989"/>
    </source>
</evidence>
<dbReference type="SMART" id="SM00911">
    <property type="entry name" value="HWE_HK"/>
    <property type="match status" value="1"/>
</dbReference>
<keyword evidence="9" id="KW-0067">ATP-binding</keyword>
<dbReference type="InterPro" id="IPR042240">
    <property type="entry name" value="CHASE_sf"/>
</dbReference>
<dbReference type="GO" id="GO:0005524">
    <property type="term" value="F:ATP binding"/>
    <property type="evidence" value="ECO:0007669"/>
    <property type="project" value="UniProtKB-KW"/>
</dbReference>
<name>A0A844Z281_9SPHN</name>
<evidence type="ECO:0000256" key="9">
    <source>
        <dbReference type="ARBA" id="ARBA00022840"/>
    </source>
</evidence>
<evidence type="ECO:0000256" key="8">
    <source>
        <dbReference type="ARBA" id="ARBA00022777"/>
    </source>
</evidence>
<evidence type="ECO:0000256" key="5">
    <source>
        <dbReference type="ARBA" id="ARBA00022679"/>
    </source>
</evidence>
<dbReference type="OrthoDB" id="136506at2"/>
<gene>
    <name evidence="14" type="ORF">GRI99_17060</name>
</gene>
<comment type="catalytic activity">
    <reaction evidence="1">
        <text>ATP + protein L-histidine = ADP + protein N-phospho-L-histidine.</text>
        <dbReference type="EC" id="2.7.13.3"/>
    </reaction>
</comment>
<evidence type="ECO:0000256" key="12">
    <source>
        <dbReference type="SAM" id="Phobius"/>
    </source>
</evidence>
<dbReference type="Gene3D" id="3.30.565.10">
    <property type="entry name" value="Histidine kinase-like ATPase, C-terminal domain"/>
    <property type="match status" value="1"/>
</dbReference>
<accession>A0A844Z281</accession>
<keyword evidence="4" id="KW-0597">Phosphoprotein</keyword>
<reference evidence="14 15" key="1">
    <citation type="submission" date="2019-12" db="EMBL/GenBank/DDBJ databases">
        <title>Genomic-based taxomic classification of the family Erythrobacteraceae.</title>
        <authorList>
            <person name="Xu L."/>
        </authorList>
    </citation>
    <scope>NUCLEOTIDE SEQUENCE [LARGE SCALE GENOMIC DNA]</scope>
    <source>
        <strain evidence="14 15">M0322</strain>
    </source>
</reference>
<dbReference type="InterPro" id="IPR006189">
    <property type="entry name" value="CHASE_dom"/>
</dbReference>
<evidence type="ECO:0000259" key="13">
    <source>
        <dbReference type="PROSITE" id="PS50839"/>
    </source>
</evidence>
<protein>
    <recommendedName>
        <fullName evidence="3">histidine kinase</fullName>
        <ecNumber evidence="3">2.7.13.3</ecNumber>
    </recommendedName>
</protein>
<keyword evidence="6 12" id="KW-0812">Transmembrane</keyword>
<evidence type="ECO:0000256" key="1">
    <source>
        <dbReference type="ARBA" id="ARBA00000085"/>
    </source>
</evidence>
<dbReference type="PROSITE" id="PS50839">
    <property type="entry name" value="CHASE"/>
    <property type="match status" value="1"/>
</dbReference>
<keyword evidence="5" id="KW-0808">Transferase</keyword>
<dbReference type="GO" id="GO:0007165">
    <property type="term" value="P:signal transduction"/>
    <property type="evidence" value="ECO:0007669"/>
    <property type="project" value="UniProtKB-ARBA"/>
</dbReference>
<dbReference type="GO" id="GO:0004673">
    <property type="term" value="F:protein histidine kinase activity"/>
    <property type="evidence" value="ECO:0007669"/>
    <property type="project" value="UniProtKB-EC"/>
</dbReference>
<dbReference type="AlphaFoldDB" id="A0A844Z281"/>
<sequence>MISEGGSARSKVTRGRVQRWLVGNPRFTPVGIFLLVIMVTLLAIFAIERSESERNQALQSSRSAALASALERRANASAAYLRAGAALIAAQGGEVQADDFRRFVSELRLDGDSRGAEGIGWAKVVRPGGEAAFNTLLNASAIIPAVLNPARQPGQPFSVGVLYLQPDTDRSRRALGFDMYSEPVRRAAMDEAADQARPTASGAVVLAQEGDEERPGFLIYMPVFVMVDGRRQLSGFVYSPFNGQDFLSSALELEDAGSYLVNLYDGWGDGSQLLASTSPGVEPSGRVVRLQVNIANRPFRIEVGRSGSAALSRLSMATLIFGLLAASLLMLLVRMLTRQALEDEAALNWFEEQSAIRATLTRELNHRVKNTLANVLSIIALTRRRGGSLDEFADGLDGRIRALSATHDLLTMSDWGATPIRALIEAELNPYAFEAEHTVEMAGPDVELAPNDALSLGLAIHELATNAAKYGALSRPGGTVSVTWHRRSEELVEVAWQESGGPPVVRPDRRGFGTDLIERVVAQELKQPVKLEFLPEGLRCLLTIPVRRPTQFAIRAGKQPPAITTPAEGK</sequence>
<dbReference type="PANTHER" id="PTHR41523">
    <property type="entry name" value="TWO-COMPONENT SYSTEM SENSOR PROTEIN"/>
    <property type="match status" value="1"/>
</dbReference>
<comment type="subcellular location">
    <subcellularLocation>
        <location evidence="2">Membrane</location>
    </subcellularLocation>
</comment>
<keyword evidence="8 14" id="KW-0418">Kinase</keyword>
<evidence type="ECO:0000256" key="7">
    <source>
        <dbReference type="ARBA" id="ARBA00022741"/>
    </source>
</evidence>
<feature type="transmembrane region" description="Helical" evidence="12">
    <location>
        <begin position="27"/>
        <end position="47"/>
    </location>
</feature>
<dbReference type="PANTHER" id="PTHR41523:SF8">
    <property type="entry name" value="ETHYLENE RESPONSE SENSOR PROTEIN"/>
    <property type="match status" value="1"/>
</dbReference>
<feature type="domain" description="CHASE" evidence="13">
    <location>
        <begin position="161"/>
        <end position="266"/>
    </location>
</feature>
<dbReference type="Gene3D" id="3.30.450.350">
    <property type="entry name" value="CHASE domain"/>
    <property type="match status" value="1"/>
</dbReference>
<dbReference type="SUPFAM" id="SSF55874">
    <property type="entry name" value="ATPase domain of HSP90 chaperone/DNA topoisomerase II/histidine kinase"/>
    <property type="match status" value="1"/>
</dbReference>
<dbReference type="EMBL" id="WTYV01000009">
    <property type="protein sequence ID" value="MXO73336.1"/>
    <property type="molecule type" value="Genomic_DNA"/>
</dbReference>
<comment type="caution">
    <text evidence="14">The sequence shown here is derived from an EMBL/GenBank/DDBJ whole genome shotgun (WGS) entry which is preliminary data.</text>
</comment>
<keyword evidence="11 12" id="KW-0472">Membrane</keyword>
<evidence type="ECO:0000313" key="14">
    <source>
        <dbReference type="EMBL" id="MXO73336.1"/>
    </source>
</evidence>
<dbReference type="Pfam" id="PF03924">
    <property type="entry name" value="CHASE"/>
    <property type="match status" value="1"/>
</dbReference>
<dbReference type="Proteomes" id="UP000466966">
    <property type="component" value="Unassembled WGS sequence"/>
</dbReference>
<evidence type="ECO:0000256" key="6">
    <source>
        <dbReference type="ARBA" id="ARBA00022692"/>
    </source>
</evidence>
<proteinExistence type="predicted"/>